<feature type="domain" description="GTP-eEF1A C-terminal" evidence="5">
    <location>
        <begin position="242"/>
        <end position="327"/>
    </location>
</feature>
<dbReference type="Pfam" id="PF00009">
    <property type="entry name" value="GTP_EFTU"/>
    <property type="match status" value="1"/>
</dbReference>
<dbReference type="GO" id="GO:0003924">
    <property type="term" value="F:GTPase activity"/>
    <property type="evidence" value="ECO:0007669"/>
    <property type="project" value="InterPro"/>
</dbReference>
<evidence type="ECO:0000313" key="6">
    <source>
        <dbReference type="EMBL" id="TKC52342.1"/>
    </source>
</evidence>
<dbReference type="GO" id="GO:0005525">
    <property type="term" value="F:GTP binding"/>
    <property type="evidence" value="ECO:0007669"/>
    <property type="project" value="UniProtKB-KW"/>
</dbReference>
<evidence type="ECO:0000256" key="2">
    <source>
        <dbReference type="ARBA" id="ARBA00022741"/>
    </source>
</evidence>
<organism evidence="6 7">
    <name type="scientific">Monodon monoceros</name>
    <name type="common">Narwhal</name>
    <name type="synonym">Ceratodon monodon</name>
    <dbReference type="NCBI Taxonomy" id="40151"/>
    <lineage>
        <taxon>Eukaryota</taxon>
        <taxon>Metazoa</taxon>
        <taxon>Chordata</taxon>
        <taxon>Craniata</taxon>
        <taxon>Vertebrata</taxon>
        <taxon>Euteleostomi</taxon>
        <taxon>Mammalia</taxon>
        <taxon>Eutheria</taxon>
        <taxon>Laurasiatheria</taxon>
        <taxon>Artiodactyla</taxon>
        <taxon>Whippomorpha</taxon>
        <taxon>Cetacea</taxon>
        <taxon>Odontoceti</taxon>
        <taxon>Monodontidae</taxon>
        <taxon>Monodon</taxon>
    </lineage>
</organism>
<evidence type="ECO:0000259" key="4">
    <source>
        <dbReference type="Pfam" id="PF00009"/>
    </source>
</evidence>
<evidence type="ECO:0000256" key="3">
    <source>
        <dbReference type="ARBA" id="ARBA00023134"/>
    </source>
</evidence>
<accession>A0A4U1FQ68</accession>
<sequence>MWWINKRTINKFEKDAAEMGNGSFKDTCILDKLKAEHECHITIDISLDLIKNMITGTSQADCTVLIVAAGISEFETGLSKNKQTWKHALLTYTLGMKQLNVDINKIDSFSQKLHKDIVKNMLEPNAKLSWFKGSKFTHKDGNAHGTMLLEALGCILLPTHLTDQPFGCPPGHLQNCSCWYYPCGTGGMETGVLKPGMSMLQLKSMKLFHMGFNVKNVSLKYIHSDNVAGDSNGDTAMEAAVFKAQVIILNHPGQISAGYGHVQDVTQLTLLAGKLEDGSQFLRPGDAATIEIVPGKPMCVESFSDNPPLDHFAVHDMRWAVAVGVIKIVEKKAAGAGKVTVSAQKAQDEYYP</sequence>
<evidence type="ECO:0000259" key="5">
    <source>
        <dbReference type="Pfam" id="PF22594"/>
    </source>
</evidence>
<proteinExistence type="inferred from homology"/>
<comment type="caution">
    <text evidence="6">The sequence shown here is derived from an EMBL/GenBank/DDBJ whole genome shotgun (WGS) entry which is preliminary data.</text>
</comment>
<dbReference type="AlphaFoldDB" id="A0A4U1FQ68"/>
<reference evidence="7" key="1">
    <citation type="journal article" date="2019" name="IScience">
        <title>Narwhal Genome Reveals Long-Term Low Genetic Diversity despite Current Large Abundance Size.</title>
        <authorList>
            <person name="Westbury M.V."/>
            <person name="Petersen B."/>
            <person name="Garde E."/>
            <person name="Heide-Jorgensen M.P."/>
            <person name="Lorenzen E.D."/>
        </authorList>
    </citation>
    <scope>NUCLEOTIDE SEQUENCE [LARGE SCALE GENOMIC DNA]</scope>
</reference>
<keyword evidence="3" id="KW-0342">GTP-binding</keyword>
<dbReference type="Gene3D" id="3.40.50.300">
    <property type="entry name" value="P-loop containing nucleotide triphosphate hydrolases"/>
    <property type="match status" value="1"/>
</dbReference>
<dbReference type="InterPro" id="IPR000795">
    <property type="entry name" value="T_Tr_GTP-bd_dom"/>
</dbReference>
<dbReference type="InterPro" id="IPR027417">
    <property type="entry name" value="P-loop_NTPase"/>
</dbReference>
<dbReference type="Proteomes" id="UP000308365">
    <property type="component" value="Unassembled WGS sequence"/>
</dbReference>
<dbReference type="EMBL" id="RWIC01000032">
    <property type="protein sequence ID" value="TKC52342.1"/>
    <property type="molecule type" value="Genomic_DNA"/>
</dbReference>
<dbReference type="SUPFAM" id="SSF50465">
    <property type="entry name" value="EF-Tu/eEF-1alpha/eIF2-gamma C-terminal domain"/>
    <property type="match status" value="1"/>
</dbReference>
<keyword evidence="2" id="KW-0547">Nucleotide-binding</keyword>
<comment type="similarity">
    <text evidence="1">Belongs to the TRAFAC class translation factor GTPase superfamily. Classic translation factor GTPase family. EF-Tu/EF-1A subfamily.</text>
</comment>
<dbReference type="PANTHER" id="PTHR23115">
    <property type="entry name" value="TRANSLATION FACTOR"/>
    <property type="match status" value="1"/>
</dbReference>
<feature type="domain" description="Tr-type G" evidence="4">
    <location>
        <begin position="48"/>
        <end position="125"/>
    </location>
</feature>
<dbReference type="Pfam" id="PF22594">
    <property type="entry name" value="GTP-eEF1A_C"/>
    <property type="match status" value="1"/>
</dbReference>
<dbReference type="SUPFAM" id="SSF52540">
    <property type="entry name" value="P-loop containing nucleoside triphosphate hydrolases"/>
    <property type="match status" value="1"/>
</dbReference>
<protein>
    <submittedName>
        <fullName evidence="6">Uncharacterized protein</fullName>
    </submittedName>
</protein>
<evidence type="ECO:0000256" key="1">
    <source>
        <dbReference type="ARBA" id="ARBA00007249"/>
    </source>
</evidence>
<dbReference type="InterPro" id="IPR054696">
    <property type="entry name" value="GTP-eEF1A_C"/>
</dbReference>
<dbReference type="InterPro" id="IPR050100">
    <property type="entry name" value="TRAFAC_GTPase_members"/>
</dbReference>
<dbReference type="InterPro" id="IPR009001">
    <property type="entry name" value="Transl_elong_EF1A/Init_IF2_C"/>
</dbReference>
<dbReference type="Gene3D" id="2.40.30.10">
    <property type="entry name" value="Translation factors"/>
    <property type="match status" value="1"/>
</dbReference>
<name>A0A4U1FQ68_MONMO</name>
<evidence type="ECO:0000313" key="7">
    <source>
        <dbReference type="Proteomes" id="UP000308365"/>
    </source>
</evidence>
<gene>
    <name evidence="6" type="ORF">EI555_017777</name>
</gene>